<sequence>MEKNVHTGMNRTGMKASPIDAKALLEVQELQESAPAPSPTADEIRAAYQADADAVGTVPPPTSIKGVLGVAAEALTGHKMHILLDKMGERAAFERAGTRLYDAMLRKVSAAEHLPGGVTVAGLREIRDEEASHFLLLADAIEKLGADPTTQTPCADIAAVQGMGLLQAMNDPRVTIPQALQTLLDAELIDAASWELLIELARQFKQNELVDRFTVALEAENRHEATVKAWLSAAMAEVASVG</sequence>
<dbReference type="GO" id="GO:0008199">
    <property type="term" value="F:ferric iron binding"/>
    <property type="evidence" value="ECO:0007669"/>
    <property type="project" value="InterPro"/>
</dbReference>
<evidence type="ECO:0000259" key="1">
    <source>
        <dbReference type="Pfam" id="PF00210"/>
    </source>
</evidence>
<gene>
    <name evidence="2" type="ORF">SAMN02745674_00309</name>
</gene>
<dbReference type="AlphaFoldDB" id="A0A1T4M7J0"/>
<dbReference type="InterPro" id="IPR008331">
    <property type="entry name" value="Ferritin_DPS_dom"/>
</dbReference>
<dbReference type="Gene3D" id="1.20.1260.10">
    <property type="match status" value="1"/>
</dbReference>
<dbReference type="EMBL" id="FUXP01000001">
    <property type="protein sequence ID" value="SJZ62973.1"/>
    <property type="molecule type" value="Genomic_DNA"/>
</dbReference>
<accession>A0A1T4M7J0</accession>
<dbReference type="SUPFAM" id="SSF47240">
    <property type="entry name" value="Ferritin-like"/>
    <property type="match status" value="1"/>
</dbReference>
<reference evidence="2 3" key="1">
    <citation type="submission" date="2017-02" db="EMBL/GenBank/DDBJ databases">
        <authorList>
            <person name="Peterson S.W."/>
        </authorList>
    </citation>
    <scope>NUCLEOTIDE SEQUENCE [LARGE SCALE GENOMIC DNA]</scope>
    <source>
        <strain evidence="2 3">DSM 21749</strain>
    </source>
</reference>
<feature type="domain" description="Ferritin/DPS" evidence="1">
    <location>
        <begin position="123"/>
        <end position="232"/>
    </location>
</feature>
<evidence type="ECO:0000313" key="3">
    <source>
        <dbReference type="Proteomes" id="UP000190061"/>
    </source>
</evidence>
<proteinExistence type="predicted"/>
<dbReference type="InterPro" id="IPR009078">
    <property type="entry name" value="Ferritin-like_SF"/>
</dbReference>
<dbReference type="CDD" id="cd00657">
    <property type="entry name" value="Ferritin_like"/>
    <property type="match status" value="1"/>
</dbReference>
<dbReference type="STRING" id="1122188.SAMN02745674_00309"/>
<organism evidence="2 3">
    <name type="scientific">Lysobacter spongiicola DSM 21749</name>
    <dbReference type="NCBI Taxonomy" id="1122188"/>
    <lineage>
        <taxon>Bacteria</taxon>
        <taxon>Pseudomonadati</taxon>
        <taxon>Pseudomonadota</taxon>
        <taxon>Gammaproteobacteria</taxon>
        <taxon>Lysobacterales</taxon>
        <taxon>Lysobacteraceae</taxon>
        <taxon>Novilysobacter</taxon>
    </lineage>
</organism>
<evidence type="ECO:0000313" key="2">
    <source>
        <dbReference type="EMBL" id="SJZ62973.1"/>
    </source>
</evidence>
<dbReference type="Pfam" id="PF00210">
    <property type="entry name" value="Ferritin"/>
    <property type="match status" value="1"/>
</dbReference>
<dbReference type="RefSeq" id="WP_078756936.1">
    <property type="nucleotide sequence ID" value="NZ_FUXP01000001.1"/>
</dbReference>
<dbReference type="OrthoDB" id="5291582at2"/>
<name>A0A1T4M7J0_9GAMM</name>
<keyword evidence="3" id="KW-1185">Reference proteome</keyword>
<dbReference type="Proteomes" id="UP000190061">
    <property type="component" value="Unassembled WGS sequence"/>
</dbReference>
<protein>
    <submittedName>
        <fullName evidence="2">Ferritin-like domain-containing protein</fullName>
    </submittedName>
</protein>
<dbReference type="InterPro" id="IPR012347">
    <property type="entry name" value="Ferritin-like"/>
</dbReference>